<evidence type="ECO:0000256" key="1">
    <source>
        <dbReference type="SAM" id="MobiDB-lite"/>
    </source>
</evidence>
<feature type="region of interest" description="Disordered" evidence="1">
    <location>
        <begin position="227"/>
        <end position="303"/>
    </location>
</feature>
<evidence type="ECO:0000313" key="3">
    <source>
        <dbReference type="Proteomes" id="UP000290567"/>
    </source>
</evidence>
<dbReference type="EMBL" id="BJCC01000003">
    <property type="protein sequence ID" value="GCF92473.1"/>
    <property type="molecule type" value="Genomic_DNA"/>
</dbReference>
<sequence>MSNELSITQKDITDQVNSRIKGLENEGLQLPVNYNAANALKSAWFAIQKVQDKNKRPALEVVTKDSVANSLLDMVVQGLSPAKTQLYFVVYGKELQMQRSYFGTQAVLKRLSNVRDIWAEVIHDEDEFEIGSKKGRMLVTKFHPKFENQDKPIVGAYAVVEKDDGELIYTVMTKKEIDQAWSKRKNSGAVQKEFPQEMAKRTVINRAAKSFINTSDDSDLLTDSINRTTAEEYDSERKDVTPQPEKTKALEEKVFKQDEPRPVEEIVEEAEQESLDLAYEDPNKMNFEREEVPQNVEDGDYPF</sequence>
<dbReference type="OrthoDB" id="1045432at2"/>
<name>A0A4P5PG55_9ENTE</name>
<dbReference type="Pfam" id="PF03837">
    <property type="entry name" value="RecT"/>
    <property type="match status" value="1"/>
</dbReference>
<feature type="compositionally biased region" description="Basic and acidic residues" evidence="1">
    <location>
        <begin position="281"/>
        <end position="292"/>
    </location>
</feature>
<accession>A0A4P5PG55</accession>
<dbReference type="RefSeq" id="WP_146620984.1">
    <property type="nucleotide sequence ID" value="NZ_BJCC01000003.1"/>
</dbReference>
<feature type="compositionally biased region" description="Acidic residues" evidence="1">
    <location>
        <begin position="265"/>
        <end position="274"/>
    </location>
</feature>
<dbReference type="InterPro" id="IPR018330">
    <property type="entry name" value="RecT_fam"/>
</dbReference>
<comment type="caution">
    <text evidence="2">The sequence shown here is derived from an EMBL/GenBank/DDBJ whole genome shotgun (WGS) entry which is preliminary data.</text>
</comment>
<dbReference type="GO" id="GO:0006259">
    <property type="term" value="P:DNA metabolic process"/>
    <property type="evidence" value="ECO:0007669"/>
    <property type="project" value="InterPro"/>
</dbReference>
<organism evidence="2 3">
    <name type="scientific">Enterococcus florum</name>
    <dbReference type="NCBI Taxonomy" id="2480627"/>
    <lineage>
        <taxon>Bacteria</taxon>
        <taxon>Bacillati</taxon>
        <taxon>Bacillota</taxon>
        <taxon>Bacilli</taxon>
        <taxon>Lactobacillales</taxon>
        <taxon>Enterococcaceae</taxon>
        <taxon>Enterococcus</taxon>
    </lineage>
</organism>
<feature type="compositionally biased region" description="Basic and acidic residues" evidence="1">
    <location>
        <begin position="235"/>
        <end position="264"/>
    </location>
</feature>
<gene>
    <name evidence="2" type="ORF">NRIC_03640</name>
</gene>
<keyword evidence="3" id="KW-1185">Reference proteome</keyword>
<evidence type="ECO:0000313" key="2">
    <source>
        <dbReference type="EMBL" id="GCF92473.1"/>
    </source>
</evidence>
<protein>
    <submittedName>
        <fullName evidence="2">DNA recombination protein RecT</fullName>
    </submittedName>
</protein>
<dbReference type="GO" id="GO:0003677">
    <property type="term" value="F:DNA binding"/>
    <property type="evidence" value="ECO:0007669"/>
    <property type="project" value="InterPro"/>
</dbReference>
<proteinExistence type="predicted"/>
<dbReference type="Proteomes" id="UP000290567">
    <property type="component" value="Unassembled WGS sequence"/>
</dbReference>
<reference evidence="3" key="1">
    <citation type="submission" date="2019-02" db="EMBL/GenBank/DDBJ databases">
        <title>Draft genome sequence of Enterococcus sp. Gos25-1.</title>
        <authorList>
            <person name="Tanaka N."/>
            <person name="Shiwa Y."/>
            <person name="Fujita N."/>
        </authorList>
    </citation>
    <scope>NUCLEOTIDE SEQUENCE [LARGE SCALE GENOMIC DNA]</scope>
    <source>
        <strain evidence="3">Gos25-1</strain>
    </source>
</reference>
<dbReference type="AlphaFoldDB" id="A0A4P5PG55"/>